<accession>A0A0F9S4S4</accession>
<dbReference type="AlphaFoldDB" id="A0A0F9S4S4"/>
<gene>
    <name evidence="1" type="ORF">LCGC14_0817360</name>
</gene>
<sequence>MRPRYYKQRDQIRCGQIAIFNALKWAGGFVLTAKQALPCLDVLCEYIKPEGIPHRPLDRALRFAGRGYFDVRRVYTPKLKEIEKHLRAGGAIIINFRWKGLVAGEMKDSRHYVLVTDTSPGGKYFGVVNYQTDDPVYHRIHRNAFKSDLLRFRQPPFKGWFLTRTSGEKSPPKK</sequence>
<evidence type="ECO:0008006" key="2">
    <source>
        <dbReference type="Google" id="ProtNLM"/>
    </source>
</evidence>
<protein>
    <recommendedName>
        <fullName evidence="2">Peptidase C39-like domain-containing protein</fullName>
    </recommendedName>
</protein>
<name>A0A0F9S4S4_9ZZZZ</name>
<comment type="caution">
    <text evidence="1">The sequence shown here is derived from an EMBL/GenBank/DDBJ whole genome shotgun (WGS) entry which is preliminary data.</text>
</comment>
<evidence type="ECO:0000313" key="1">
    <source>
        <dbReference type="EMBL" id="KKN32081.1"/>
    </source>
</evidence>
<organism evidence="1">
    <name type="scientific">marine sediment metagenome</name>
    <dbReference type="NCBI Taxonomy" id="412755"/>
    <lineage>
        <taxon>unclassified sequences</taxon>
        <taxon>metagenomes</taxon>
        <taxon>ecological metagenomes</taxon>
    </lineage>
</organism>
<proteinExistence type="predicted"/>
<dbReference type="EMBL" id="LAZR01002278">
    <property type="protein sequence ID" value="KKN32081.1"/>
    <property type="molecule type" value="Genomic_DNA"/>
</dbReference>
<reference evidence="1" key="1">
    <citation type="journal article" date="2015" name="Nature">
        <title>Complex archaea that bridge the gap between prokaryotes and eukaryotes.</title>
        <authorList>
            <person name="Spang A."/>
            <person name="Saw J.H."/>
            <person name="Jorgensen S.L."/>
            <person name="Zaremba-Niedzwiedzka K."/>
            <person name="Martijn J."/>
            <person name="Lind A.E."/>
            <person name="van Eijk R."/>
            <person name="Schleper C."/>
            <person name="Guy L."/>
            <person name="Ettema T.J."/>
        </authorList>
    </citation>
    <scope>NUCLEOTIDE SEQUENCE</scope>
</reference>